<keyword evidence="3" id="KW-1185">Reference proteome</keyword>
<evidence type="ECO:0000313" key="2">
    <source>
        <dbReference type="EMBL" id="GKV34054.1"/>
    </source>
</evidence>
<proteinExistence type="predicted"/>
<dbReference type="CDD" id="cd01647">
    <property type="entry name" value="RT_LTR"/>
    <property type="match status" value="1"/>
</dbReference>
<dbReference type="InterPro" id="IPR043502">
    <property type="entry name" value="DNA/RNA_pol_sf"/>
</dbReference>
<dbReference type="PANTHER" id="PTHR24559">
    <property type="entry name" value="TRANSPOSON TY3-I GAG-POL POLYPROTEIN"/>
    <property type="match status" value="1"/>
</dbReference>
<dbReference type="Gene3D" id="3.10.10.10">
    <property type="entry name" value="HIV Type 1 Reverse Transcriptase, subunit A, domain 1"/>
    <property type="match status" value="1"/>
</dbReference>
<evidence type="ECO:0000313" key="3">
    <source>
        <dbReference type="Proteomes" id="UP001054252"/>
    </source>
</evidence>
<dbReference type="AlphaFoldDB" id="A0AAV5L9X7"/>
<dbReference type="Pfam" id="PF00078">
    <property type="entry name" value="RVT_1"/>
    <property type="match status" value="1"/>
</dbReference>
<dbReference type="SUPFAM" id="SSF56672">
    <property type="entry name" value="DNA/RNA polymerases"/>
    <property type="match status" value="1"/>
</dbReference>
<organism evidence="2 3">
    <name type="scientific">Rubroshorea leprosula</name>
    <dbReference type="NCBI Taxonomy" id="152421"/>
    <lineage>
        <taxon>Eukaryota</taxon>
        <taxon>Viridiplantae</taxon>
        <taxon>Streptophyta</taxon>
        <taxon>Embryophyta</taxon>
        <taxon>Tracheophyta</taxon>
        <taxon>Spermatophyta</taxon>
        <taxon>Magnoliopsida</taxon>
        <taxon>eudicotyledons</taxon>
        <taxon>Gunneridae</taxon>
        <taxon>Pentapetalae</taxon>
        <taxon>rosids</taxon>
        <taxon>malvids</taxon>
        <taxon>Malvales</taxon>
        <taxon>Dipterocarpaceae</taxon>
        <taxon>Rubroshorea</taxon>
    </lineage>
</organism>
<reference evidence="2 3" key="1">
    <citation type="journal article" date="2021" name="Commun. Biol.">
        <title>The genome of Shorea leprosula (Dipterocarpaceae) highlights the ecological relevance of drought in aseasonal tropical rainforests.</title>
        <authorList>
            <person name="Ng K.K.S."/>
            <person name="Kobayashi M.J."/>
            <person name="Fawcett J.A."/>
            <person name="Hatakeyama M."/>
            <person name="Paape T."/>
            <person name="Ng C.H."/>
            <person name="Ang C.C."/>
            <person name="Tnah L.H."/>
            <person name="Lee C.T."/>
            <person name="Nishiyama T."/>
            <person name="Sese J."/>
            <person name="O'Brien M.J."/>
            <person name="Copetti D."/>
            <person name="Mohd Noor M.I."/>
            <person name="Ong R.C."/>
            <person name="Putra M."/>
            <person name="Sireger I.Z."/>
            <person name="Indrioko S."/>
            <person name="Kosugi Y."/>
            <person name="Izuno A."/>
            <person name="Isagi Y."/>
            <person name="Lee S.L."/>
            <person name="Shimizu K.K."/>
        </authorList>
    </citation>
    <scope>NUCLEOTIDE SEQUENCE [LARGE SCALE GENOMIC DNA]</scope>
    <source>
        <strain evidence="2">214</strain>
    </source>
</reference>
<dbReference type="PANTHER" id="PTHR24559:SF457">
    <property type="entry name" value="RNA-DIRECTED DNA POLYMERASE HOMOLOG"/>
    <property type="match status" value="1"/>
</dbReference>
<name>A0AAV5L9X7_9ROSI</name>
<sequence>MLREEKLKLQPNQKTETINLGAEDDKKEIKINVHLSTEERKELIEILAEFQNVFAWSYEDMPGLDLDIAVHAIPLYFEAKPVRQKLRRMKPGVLLKVKEEVQKLLDVNFIEVAMYPEWVANIVLVMKKDGRVRVYVDYRDLNKANPKDDFPLPHIQNLLDNATKNAWFSFVDGYSGYNQIKMKEEDKLKTTFNTQWGTFCYKVMPFGLKNARATYQHSVISLLHDFIHTIVELYVDDMVIMSKEEVLHTENLKKIFERLRKYQLRLNPAKCTFDVDCRKLLGFIVSHRGIEIDPAKIKSIDEMPPPKTQKEVASFLGRINYIARFIANLTTICEPIFKLLRKDNPHT</sequence>
<dbReference type="PROSITE" id="PS50878">
    <property type="entry name" value="RT_POL"/>
    <property type="match status" value="1"/>
</dbReference>
<evidence type="ECO:0000259" key="1">
    <source>
        <dbReference type="PROSITE" id="PS50878"/>
    </source>
</evidence>
<dbReference type="InterPro" id="IPR000477">
    <property type="entry name" value="RT_dom"/>
</dbReference>
<dbReference type="Gene3D" id="3.30.70.270">
    <property type="match status" value="2"/>
</dbReference>
<dbReference type="EMBL" id="BPVZ01000103">
    <property type="protein sequence ID" value="GKV34054.1"/>
    <property type="molecule type" value="Genomic_DNA"/>
</dbReference>
<comment type="caution">
    <text evidence="2">The sequence shown here is derived from an EMBL/GenBank/DDBJ whole genome shotgun (WGS) entry which is preliminary data.</text>
</comment>
<dbReference type="InterPro" id="IPR043128">
    <property type="entry name" value="Rev_trsase/Diguanyl_cyclase"/>
</dbReference>
<feature type="domain" description="Reverse transcriptase" evidence="1">
    <location>
        <begin position="106"/>
        <end position="285"/>
    </location>
</feature>
<accession>A0AAV5L9X7</accession>
<dbReference type="InterPro" id="IPR053134">
    <property type="entry name" value="RNA-dir_DNA_polymerase"/>
</dbReference>
<dbReference type="Proteomes" id="UP001054252">
    <property type="component" value="Unassembled WGS sequence"/>
</dbReference>
<gene>
    <name evidence="2" type="ORF">SLEP1_g42477</name>
</gene>
<protein>
    <recommendedName>
        <fullName evidence="1">Reverse transcriptase domain-containing protein</fullName>
    </recommendedName>
</protein>